<name>A0AAI8YLC8_9PEZI</name>
<evidence type="ECO:0000313" key="2">
    <source>
        <dbReference type="EMBL" id="CAJ2509123.1"/>
    </source>
</evidence>
<sequence length="151" mass="16289">MQSLQSEDLRFGRGEAHGGPRHHAGDTKSAQDAELRAVPLGVFRDDNPKTGQRGGVVVKVSFYHAGKFAMEGWTESVAKEVLPAWNKRAGPQHVGRAEPSALAATIFNIVGRGSHIPIRVPLGADAWGLISNELEETKKDMEELKKVSLGA</sequence>
<comment type="caution">
    <text evidence="2">The sequence shown here is derived from an EMBL/GenBank/DDBJ whole genome shotgun (WGS) entry which is preliminary data.</text>
</comment>
<evidence type="ECO:0000313" key="3">
    <source>
        <dbReference type="Proteomes" id="UP001295740"/>
    </source>
</evidence>
<dbReference type="Proteomes" id="UP001295740">
    <property type="component" value="Unassembled WGS sequence"/>
</dbReference>
<feature type="compositionally biased region" description="Basic and acidic residues" evidence="1">
    <location>
        <begin position="7"/>
        <end position="31"/>
    </location>
</feature>
<evidence type="ECO:0000256" key="1">
    <source>
        <dbReference type="SAM" id="MobiDB-lite"/>
    </source>
</evidence>
<accession>A0AAI8YLC8</accession>
<dbReference type="Gene3D" id="3.40.50.720">
    <property type="entry name" value="NAD(P)-binding Rossmann-like Domain"/>
    <property type="match status" value="1"/>
</dbReference>
<dbReference type="AlphaFoldDB" id="A0AAI8YLC8"/>
<reference evidence="2" key="1">
    <citation type="submission" date="2023-10" db="EMBL/GenBank/DDBJ databases">
        <authorList>
            <person name="Hackl T."/>
        </authorList>
    </citation>
    <scope>NUCLEOTIDE SEQUENCE</scope>
</reference>
<keyword evidence="3" id="KW-1185">Reference proteome</keyword>
<dbReference type="EMBL" id="CAUWAG010000012">
    <property type="protein sequence ID" value="CAJ2509123.1"/>
    <property type="molecule type" value="Genomic_DNA"/>
</dbReference>
<protein>
    <submittedName>
        <fullName evidence="2">Uu.00g141490.m01.CDS01</fullName>
    </submittedName>
</protein>
<proteinExistence type="predicted"/>
<organism evidence="2 3">
    <name type="scientific">Anthostomella pinea</name>
    <dbReference type="NCBI Taxonomy" id="933095"/>
    <lineage>
        <taxon>Eukaryota</taxon>
        <taxon>Fungi</taxon>
        <taxon>Dikarya</taxon>
        <taxon>Ascomycota</taxon>
        <taxon>Pezizomycotina</taxon>
        <taxon>Sordariomycetes</taxon>
        <taxon>Xylariomycetidae</taxon>
        <taxon>Xylariales</taxon>
        <taxon>Xylariaceae</taxon>
        <taxon>Anthostomella</taxon>
    </lineage>
</organism>
<gene>
    <name evidence="2" type="ORF">KHLLAP_LOCUS9591</name>
</gene>
<feature type="region of interest" description="Disordered" evidence="1">
    <location>
        <begin position="1"/>
        <end position="31"/>
    </location>
</feature>